<feature type="coiled-coil region" evidence="1">
    <location>
        <begin position="251"/>
        <end position="417"/>
    </location>
</feature>
<feature type="region of interest" description="Disordered" evidence="2">
    <location>
        <begin position="32"/>
        <end position="69"/>
    </location>
</feature>
<dbReference type="OrthoDB" id="8193820at2759"/>
<feature type="region of interest" description="Disordered" evidence="2">
    <location>
        <begin position="107"/>
        <end position="126"/>
    </location>
</feature>
<feature type="region of interest" description="Disordered" evidence="2">
    <location>
        <begin position="196"/>
        <end position="215"/>
    </location>
</feature>
<feature type="compositionally biased region" description="Polar residues" evidence="2">
    <location>
        <begin position="47"/>
        <end position="69"/>
    </location>
</feature>
<protein>
    <submittedName>
        <fullName evidence="3">Uncharacterized protein</fullName>
    </submittedName>
</protein>
<sequence>MSQRMHTMNMDTVHCDTYARSQKRGKIESLVGRLCQPKRDHRERSTPRNQASTGMHINLPPSKTKSANARQINDLKSDSTIPSVIHRELYTDNPALVEVTVKTHNANARSQCNSRSTSRSRSREPWSKLLKQRASSEQLPSFHTFDPLRTIHFLARELHAKLVDSSSDRAILQMVSEMQQALNRVPPEVASTVMLHPPRDDPRKPSSIDIKSAKKGLQKECDLPIDEKLIYVVKPPSKEGSSQTPKNNYEAEKLQKHLEESSAKIEAACKQMEAVCTRLKTEKEELEIMLRAERETVKFLRKQMENCDAEKTEQTNNKIQALQQERDNLQSQLKKVKAQLETQQNLPTTELKAMLEDLRNQKSESDEQIALLNHQLTLISMEKEKYVAILSARDRQIKEIRAEMTQLQEVVNEQLVELQAAPCSSIPSTASNMTSEQASWTAVKIENKKKAAENVENLTPSSINTDESTLEQLFLKDKMPASSFKELPSGDSSGTTVMEEVKKAMRNRQDALKAQKMHAVRPSDTIGSSMMSEVHSNIRDMFAEIK</sequence>
<reference evidence="3 4" key="1">
    <citation type="submission" date="2015-09" db="EMBL/GenBank/DDBJ databases">
        <title>Draft genome of the scarab beetle Oryctes borbonicus.</title>
        <authorList>
            <person name="Meyer J.M."/>
            <person name="Markov G.V."/>
            <person name="Baskaran P."/>
            <person name="Herrmann M."/>
            <person name="Sommer R.J."/>
            <person name="Roedelsperger C."/>
        </authorList>
    </citation>
    <scope>NUCLEOTIDE SEQUENCE [LARGE SCALE GENOMIC DNA]</scope>
    <source>
        <strain evidence="3">OB123</strain>
        <tissue evidence="3">Whole animal</tissue>
    </source>
</reference>
<evidence type="ECO:0000313" key="4">
    <source>
        <dbReference type="Proteomes" id="UP000051574"/>
    </source>
</evidence>
<feature type="compositionally biased region" description="Basic and acidic residues" evidence="2">
    <location>
        <begin position="37"/>
        <end position="46"/>
    </location>
</feature>
<comment type="caution">
    <text evidence="3">The sequence shown here is derived from an EMBL/GenBank/DDBJ whole genome shotgun (WGS) entry which is preliminary data.</text>
</comment>
<feature type="compositionally biased region" description="Low complexity" evidence="2">
    <location>
        <begin position="109"/>
        <end position="119"/>
    </location>
</feature>
<name>A0A0T6B0Z2_9SCAR</name>
<feature type="non-terminal residue" evidence="3">
    <location>
        <position position="546"/>
    </location>
</feature>
<dbReference type="EMBL" id="LJIG01016378">
    <property type="protein sequence ID" value="KRT80781.1"/>
    <property type="molecule type" value="Genomic_DNA"/>
</dbReference>
<keyword evidence="4" id="KW-1185">Reference proteome</keyword>
<evidence type="ECO:0000313" key="3">
    <source>
        <dbReference type="EMBL" id="KRT80781.1"/>
    </source>
</evidence>
<proteinExistence type="predicted"/>
<gene>
    <name evidence="3" type="ORF">AMK59_5646</name>
</gene>
<keyword evidence="1" id="KW-0175">Coiled coil</keyword>
<evidence type="ECO:0000256" key="2">
    <source>
        <dbReference type="SAM" id="MobiDB-lite"/>
    </source>
</evidence>
<organism evidence="3 4">
    <name type="scientific">Oryctes borbonicus</name>
    <dbReference type="NCBI Taxonomy" id="1629725"/>
    <lineage>
        <taxon>Eukaryota</taxon>
        <taxon>Metazoa</taxon>
        <taxon>Ecdysozoa</taxon>
        <taxon>Arthropoda</taxon>
        <taxon>Hexapoda</taxon>
        <taxon>Insecta</taxon>
        <taxon>Pterygota</taxon>
        <taxon>Neoptera</taxon>
        <taxon>Endopterygota</taxon>
        <taxon>Coleoptera</taxon>
        <taxon>Polyphaga</taxon>
        <taxon>Scarabaeiformia</taxon>
        <taxon>Scarabaeidae</taxon>
        <taxon>Dynastinae</taxon>
        <taxon>Oryctes</taxon>
    </lineage>
</organism>
<dbReference type="AlphaFoldDB" id="A0A0T6B0Z2"/>
<dbReference type="Proteomes" id="UP000051574">
    <property type="component" value="Unassembled WGS sequence"/>
</dbReference>
<accession>A0A0T6B0Z2</accession>
<evidence type="ECO:0000256" key="1">
    <source>
        <dbReference type="SAM" id="Coils"/>
    </source>
</evidence>
<feature type="compositionally biased region" description="Basic and acidic residues" evidence="2">
    <location>
        <begin position="197"/>
        <end position="206"/>
    </location>
</feature>